<dbReference type="InterPro" id="IPR050815">
    <property type="entry name" value="TF_fung"/>
</dbReference>
<proteinExistence type="predicted"/>
<dbReference type="SUPFAM" id="SSF57701">
    <property type="entry name" value="Zn2/Cys6 DNA-binding domain"/>
    <property type="match status" value="1"/>
</dbReference>
<keyword evidence="2" id="KW-0479">Metal-binding</keyword>
<evidence type="ECO:0000256" key="3">
    <source>
        <dbReference type="ARBA" id="ARBA00023015"/>
    </source>
</evidence>
<feature type="compositionally biased region" description="Basic and acidic residues" evidence="6">
    <location>
        <begin position="95"/>
        <end position="105"/>
    </location>
</feature>
<feature type="compositionally biased region" description="Basic and acidic residues" evidence="6">
    <location>
        <begin position="7"/>
        <end position="18"/>
    </location>
</feature>
<feature type="compositionally biased region" description="Basic and acidic residues" evidence="6">
    <location>
        <begin position="120"/>
        <end position="133"/>
    </location>
</feature>
<dbReference type="GO" id="GO:0000981">
    <property type="term" value="F:DNA-binding transcription factor activity, RNA polymerase II-specific"/>
    <property type="evidence" value="ECO:0007669"/>
    <property type="project" value="InterPro"/>
</dbReference>
<keyword evidence="9" id="KW-1185">Reference proteome</keyword>
<evidence type="ECO:0000256" key="1">
    <source>
        <dbReference type="ARBA" id="ARBA00004123"/>
    </source>
</evidence>
<dbReference type="Pfam" id="PF00172">
    <property type="entry name" value="Zn_clus"/>
    <property type="match status" value="1"/>
</dbReference>
<evidence type="ECO:0000313" key="8">
    <source>
        <dbReference type="EMBL" id="SPO00649.1"/>
    </source>
</evidence>
<feature type="compositionally biased region" description="Polar residues" evidence="6">
    <location>
        <begin position="106"/>
        <end position="119"/>
    </location>
</feature>
<dbReference type="SMART" id="SM00066">
    <property type="entry name" value="GAL4"/>
    <property type="match status" value="1"/>
</dbReference>
<dbReference type="Proteomes" id="UP001187682">
    <property type="component" value="Unassembled WGS sequence"/>
</dbReference>
<organism evidence="8 9">
    <name type="scientific">Cephalotrichum gorgonifer</name>
    <dbReference type="NCBI Taxonomy" id="2041049"/>
    <lineage>
        <taxon>Eukaryota</taxon>
        <taxon>Fungi</taxon>
        <taxon>Dikarya</taxon>
        <taxon>Ascomycota</taxon>
        <taxon>Pezizomycotina</taxon>
        <taxon>Sordariomycetes</taxon>
        <taxon>Hypocreomycetidae</taxon>
        <taxon>Microascales</taxon>
        <taxon>Microascaceae</taxon>
        <taxon>Cephalotrichum</taxon>
    </lineage>
</organism>
<feature type="region of interest" description="Disordered" evidence="6">
    <location>
        <begin position="1"/>
        <end position="143"/>
    </location>
</feature>
<keyword evidence="5" id="KW-0539">Nucleus</keyword>
<evidence type="ECO:0000256" key="2">
    <source>
        <dbReference type="ARBA" id="ARBA00022723"/>
    </source>
</evidence>
<dbReference type="PANTHER" id="PTHR47338">
    <property type="entry name" value="ZN(II)2CYS6 TRANSCRIPTION FACTOR (EUROFUNG)-RELATED"/>
    <property type="match status" value="1"/>
</dbReference>
<dbReference type="PROSITE" id="PS50048">
    <property type="entry name" value="ZN2_CY6_FUNGAL_2"/>
    <property type="match status" value="1"/>
</dbReference>
<name>A0AAE8MUS2_9PEZI</name>
<evidence type="ECO:0000256" key="5">
    <source>
        <dbReference type="ARBA" id="ARBA00023242"/>
    </source>
</evidence>
<dbReference type="CDD" id="cd00067">
    <property type="entry name" value="GAL4"/>
    <property type="match status" value="1"/>
</dbReference>
<evidence type="ECO:0000259" key="7">
    <source>
        <dbReference type="PROSITE" id="PS50048"/>
    </source>
</evidence>
<gene>
    <name evidence="8" type="ORF">DNG_03398</name>
</gene>
<evidence type="ECO:0000313" key="9">
    <source>
        <dbReference type="Proteomes" id="UP001187682"/>
    </source>
</evidence>
<reference evidence="8" key="1">
    <citation type="submission" date="2018-03" db="EMBL/GenBank/DDBJ databases">
        <authorList>
            <person name="Guldener U."/>
        </authorList>
    </citation>
    <scope>NUCLEOTIDE SEQUENCE</scope>
</reference>
<feature type="domain" description="Zn(2)-C6 fungal-type" evidence="7">
    <location>
        <begin position="277"/>
        <end position="305"/>
    </location>
</feature>
<dbReference type="AlphaFoldDB" id="A0AAE8MUS2"/>
<dbReference type="EMBL" id="ONZQ02000004">
    <property type="protein sequence ID" value="SPO00649.1"/>
    <property type="molecule type" value="Genomic_DNA"/>
</dbReference>
<protein>
    <recommendedName>
        <fullName evidence="7">Zn(2)-C6 fungal-type domain-containing protein</fullName>
    </recommendedName>
</protein>
<dbReference type="GO" id="GO:0005634">
    <property type="term" value="C:nucleus"/>
    <property type="evidence" value="ECO:0007669"/>
    <property type="project" value="UniProtKB-SubCell"/>
</dbReference>
<comment type="caution">
    <text evidence="8">The sequence shown here is derived from an EMBL/GenBank/DDBJ whole genome shotgun (WGS) entry which is preliminary data.</text>
</comment>
<feature type="compositionally biased region" description="Low complexity" evidence="6">
    <location>
        <begin position="26"/>
        <end position="35"/>
    </location>
</feature>
<dbReference type="InterPro" id="IPR001138">
    <property type="entry name" value="Zn2Cys6_DnaBD"/>
</dbReference>
<sequence>MSSTGKGSEDSQVSKENSRPNSRTQLPSLSSLFPHHSARPLHSPALSDRHGSLPAPSPLEQPSRVASAHSDRPPFPSPFFGGSSPHHAAQPRSTYDPRYDSDRNSLHSFQRPLSRTDSPPNDRLRNEPLRHDGLSGSRWPRPLEPAQQEYSLRGREAHPLPSSHSQSPLSYPGARDSASGFHPDSRSSHLPTSSSGAITAATPMQEGLPVKDGLGPKIWTGTHFLPRFVCAAEVPGEGMCYFYDDGSHCKTVIDGEPVNAHWGVTKAGKPRKRLAIACVTCREKKIKCDPDFPRCVQCEKFGRHEEVITRHHQRRSRKTCEDSLARHIIMKHLDQFDTRARLCPHGRSFIRPCLKSRVPTRGYASTMRAILPLPASPCDFRSLPMSTSRA</sequence>
<dbReference type="PANTHER" id="PTHR47338:SF11">
    <property type="entry name" value="ZN(II)2CYS6 TRANSCRIPTION FACTOR (EUROFUNG)"/>
    <property type="match status" value="1"/>
</dbReference>
<accession>A0AAE8MUS2</accession>
<comment type="subcellular location">
    <subcellularLocation>
        <location evidence="1">Nucleus</location>
    </subcellularLocation>
</comment>
<feature type="region of interest" description="Disordered" evidence="6">
    <location>
        <begin position="155"/>
        <end position="197"/>
    </location>
</feature>
<feature type="compositionally biased region" description="Low complexity" evidence="6">
    <location>
        <begin position="159"/>
        <end position="172"/>
    </location>
</feature>
<dbReference type="InterPro" id="IPR036864">
    <property type="entry name" value="Zn2-C6_fun-type_DNA-bd_sf"/>
</dbReference>
<keyword evidence="3" id="KW-0805">Transcription regulation</keyword>
<evidence type="ECO:0000256" key="6">
    <source>
        <dbReference type="SAM" id="MobiDB-lite"/>
    </source>
</evidence>
<keyword evidence="4" id="KW-0804">Transcription</keyword>
<dbReference type="Gene3D" id="4.10.240.10">
    <property type="entry name" value="Zn(2)-C6 fungal-type DNA-binding domain"/>
    <property type="match status" value="1"/>
</dbReference>
<dbReference type="GO" id="GO:0008270">
    <property type="term" value="F:zinc ion binding"/>
    <property type="evidence" value="ECO:0007669"/>
    <property type="project" value="InterPro"/>
</dbReference>
<feature type="compositionally biased region" description="Polar residues" evidence="6">
    <location>
        <begin position="188"/>
        <end position="197"/>
    </location>
</feature>
<evidence type="ECO:0000256" key="4">
    <source>
        <dbReference type="ARBA" id="ARBA00023163"/>
    </source>
</evidence>